<dbReference type="GO" id="GO:0016616">
    <property type="term" value="F:oxidoreductase activity, acting on the CH-OH group of donors, NAD or NADP as acceptor"/>
    <property type="evidence" value="ECO:0007669"/>
    <property type="project" value="TreeGrafter"/>
</dbReference>
<dbReference type="PANTHER" id="PTHR45458">
    <property type="entry name" value="SHORT-CHAIN DEHYDROGENASE/REDUCTASE SDR"/>
    <property type="match status" value="1"/>
</dbReference>
<dbReference type="InterPro" id="IPR036291">
    <property type="entry name" value="NAD(P)-bd_dom_sf"/>
</dbReference>
<dbReference type="SUPFAM" id="SSF51735">
    <property type="entry name" value="NAD(P)-binding Rossmann-fold domains"/>
    <property type="match status" value="1"/>
</dbReference>
<reference evidence="1 2" key="1">
    <citation type="submission" date="2006-02" db="EMBL/GenBank/DDBJ databases">
        <authorList>
            <person name="Pinhassi J."/>
            <person name="Pedros-Alio C."/>
            <person name="Ferriera S."/>
            <person name="Johnson J."/>
            <person name="Kravitz S."/>
            <person name="Halpern A."/>
            <person name="Remington K."/>
            <person name="Beeson K."/>
            <person name="Tran B."/>
            <person name="Rogers Y.-H."/>
            <person name="Friedman R."/>
            <person name="Venter J.C."/>
        </authorList>
    </citation>
    <scope>NUCLEOTIDE SEQUENCE [LARGE SCALE GENOMIC DNA]</scope>
    <source>
        <strain evidence="1 2">MED297</strain>
    </source>
</reference>
<dbReference type="InterPro" id="IPR052184">
    <property type="entry name" value="SDR_enzymes"/>
</dbReference>
<name>A4B9W3_9GAMM</name>
<dbReference type="EMBL" id="AAOE01000001">
    <property type="protein sequence ID" value="EAR11414.1"/>
    <property type="molecule type" value="Genomic_DNA"/>
</dbReference>
<dbReference type="OrthoDB" id="5786478at2"/>
<keyword evidence="2" id="KW-1185">Reference proteome</keyword>
<evidence type="ECO:0000313" key="1">
    <source>
        <dbReference type="EMBL" id="EAR11414.1"/>
    </source>
</evidence>
<gene>
    <name evidence="1" type="ORF">MED297_21042</name>
</gene>
<dbReference type="Gene3D" id="3.40.50.720">
    <property type="entry name" value="NAD(P)-binding Rossmann-like Domain"/>
    <property type="match status" value="1"/>
</dbReference>
<dbReference type="Pfam" id="PF00106">
    <property type="entry name" value="adh_short"/>
    <property type="match status" value="1"/>
</dbReference>
<organism evidence="1 2">
    <name type="scientific">Reinekea blandensis MED297</name>
    <dbReference type="NCBI Taxonomy" id="314283"/>
    <lineage>
        <taxon>Bacteria</taxon>
        <taxon>Pseudomonadati</taxon>
        <taxon>Pseudomonadota</taxon>
        <taxon>Gammaproteobacteria</taxon>
        <taxon>Oceanospirillales</taxon>
        <taxon>Saccharospirillaceae</taxon>
        <taxon>Reinekea</taxon>
    </lineage>
</organism>
<evidence type="ECO:0000313" key="2">
    <source>
        <dbReference type="Proteomes" id="UP000005953"/>
    </source>
</evidence>
<protein>
    <submittedName>
        <fullName evidence="1">Short chain dehydrogenase</fullName>
    </submittedName>
</protein>
<dbReference type="InterPro" id="IPR002347">
    <property type="entry name" value="SDR_fam"/>
</dbReference>
<dbReference type="Proteomes" id="UP000005953">
    <property type="component" value="Unassembled WGS sequence"/>
</dbReference>
<sequence>MPQVLITGAARGLGRALSIEAHRRGCGLWLTVRSETDKAALLTELPGANVLIADLTEMDVSDRMAKWLSEVAIDVLICNAGTGSKGPTVDTATAEQIERVLQTNCLGTFATVKGALPALRRSTQASIVTISSRRGSMAMQAEGAAKGSGCSYSYRISKAALNMLTLCLADDLEEEGITVAAIHPGRLLTKMASSDASMTPETAAERIWHQIQTGQLVHRSLWSTEKGLLPW</sequence>
<dbReference type="PANTHER" id="PTHR45458:SF2">
    <property type="entry name" value="OXIDOREDUCTASE, SHORT CHAIN DEHYDROGENASE_REDUCTASE FAMILY SUPERFAMILY (AFU_ORTHOLOGUE AFUA_3G13450)"/>
    <property type="match status" value="1"/>
</dbReference>
<dbReference type="RefSeq" id="WP_008045052.1">
    <property type="nucleotide sequence ID" value="NZ_CH724151.1"/>
</dbReference>
<comment type="caution">
    <text evidence="1">The sequence shown here is derived from an EMBL/GenBank/DDBJ whole genome shotgun (WGS) entry which is preliminary data.</text>
</comment>
<dbReference type="PRINTS" id="PR00081">
    <property type="entry name" value="GDHRDH"/>
</dbReference>
<accession>A4B9W3</accession>
<dbReference type="CDD" id="cd05325">
    <property type="entry name" value="carb_red_sniffer_like_SDR_c"/>
    <property type="match status" value="1"/>
</dbReference>
<proteinExistence type="predicted"/>
<dbReference type="HOGENOM" id="CLU_010194_9_1_6"/>
<dbReference type="AlphaFoldDB" id="A4B9W3"/>
<dbReference type="STRING" id="314283.MED297_21042"/>